<dbReference type="Proteomes" id="UP001632037">
    <property type="component" value="Unassembled WGS sequence"/>
</dbReference>
<dbReference type="InterPro" id="IPR012337">
    <property type="entry name" value="RNaseH-like_sf"/>
</dbReference>
<comment type="caution">
    <text evidence="2">The sequence shown here is derived from an EMBL/GenBank/DDBJ whole genome shotgun (WGS) entry which is preliminary data.</text>
</comment>
<sequence>MDPNGLALLPNAATRRPRGRPPSRAWAFFTPIIEPQKQISAACRHCNQLVNYHKKWAQARAHLMKCAQFLQLVDSMPSSDVPPWYLAEVCRRQQSHQPKNSKPVPNIPAVFLQNQTPTQIQTPLKTLQPIPVAVAVPASAIPVANGLNMSAANDILMDQKKFEENVAMHLLTTVPVENLIGDKLELPFLQALLVHGGNVKIPNTKKLMMEILDQCYDRVKGSVQGFFKSGLVPVTLSVDAVTGGGHTMLDYLVTLASSHKYPMYLESAKTPRSGDAGANAEMKAQEIARVVEKLSIPVAGCVMACSTAEEIHTRQLLEKQFPAMYFHGCMRDALLSIVRQLFTTDKGTPADRKRVTTVPFAQELQQFALQCKDLAFFLPQQEMPSYLQQMTGGTGNMIHLTARRRLAVEEAFIAILQAEPLLDVDNVLDRLFSSGVNSPSGSNCSAHLRTQLIKIVRSPQFVEKLRKYLDVLRPIHELFSSLGGGKNPLLLSEVYSSFSRLEQQFGSLASLEQEEKTVLQTLARQQRENCLGSAHFLAYFLDPVLLGEDLPPETKAETEQKLMASLRGDGSTLSDSDKEALYTQYLDFKKTSSNQKINKADTIAFRVLKERKTSPLQFWFAEGSKWPVLQAIACRIFVMPVCAARLAHAASEAAVSPILLRQKTDLQTCDKLTYVRVNSRQLQLIQVEGSSLAALVKKRTVENNPNDITASMVV</sequence>
<accession>A0ABD3G9Z2</accession>
<keyword evidence="3" id="KW-1185">Reference proteome</keyword>
<evidence type="ECO:0000313" key="3">
    <source>
        <dbReference type="Proteomes" id="UP001632037"/>
    </source>
</evidence>
<dbReference type="SUPFAM" id="SSF53098">
    <property type="entry name" value="Ribonuclease H-like"/>
    <property type="match status" value="1"/>
</dbReference>
<evidence type="ECO:0000313" key="2">
    <source>
        <dbReference type="EMBL" id="KAL3674845.1"/>
    </source>
</evidence>
<organism evidence="2 3">
    <name type="scientific">Phytophthora oleae</name>
    <dbReference type="NCBI Taxonomy" id="2107226"/>
    <lineage>
        <taxon>Eukaryota</taxon>
        <taxon>Sar</taxon>
        <taxon>Stramenopiles</taxon>
        <taxon>Oomycota</taxon>
        <taxon>Peronosporomycetes</taxon>
        <taxon>Peronosporales</taxon>
        <taxon>Peronosporaceae</taxon>
        <taxon>Phytophthora</taxon>
    </lineage>
</organism>
<reference evidence="2 3" key="1">
    <citation type="submission" date="2024-09" db="EMBL/GenBank/DDBJ databases">
        <title>Genome sequencing and assembly of Phytophthora oleae, isolate VK10A, causative agent of rot of olive drupes.</title>
        <authorList>
            <person name="Conti Taguali S."/>
            <person name="Riolo M."/>
            <person name="La Spada F."/>
            <person name="Cacciola S.O."/>
            <person name="Dionisio G."/>
        </authorList>
    </citation>
    <scope>NUCLEOTIDE SEQUENCE [LARGE SCALE GENOMIC DNA]</scope>
    <source>
        <strain evidence="2 3">VK10A</strain>
    </source>
</reference>
<proteinExistence type="predicted"/>
<protein>
    <recommendedName>
        <fullName evidence="4">HAT C-terminal dimerisation domain-containing protein</fullName>
    </recommendedName>
</protein>
<gene>
    <name evidence="2" type="ORF">V7S43_019046</name>
</gene>
<dbReference type="EMBL" id="JBIMZQ010000001">
    <property type="protein sequence ID" value="KAL3674845.1"/>
    <property type="molecule type" value="Genomic_DNA"/>
</dbReference>
<evidence type="ECO:0000256" key="1">
    <source>
        <dbReference type="SAM" id="MobiDB-lite"/>
    </source>
</evidence>
<name>A0ABD3G9Z2_9STRA</name>
<feature type="region of interest" description="Disordered" evidence="1">
    <location>
        <begin position="1"/>
        <end position="22"/>
    </location>
</feature>
<dbReference type="AlphaFoldDB" id="A0ABD3G9Z2"/>
<evidence type="ECO:0008006" key="4">
    <source>
        <dbReference type="Google" id="ProtNLM"/>
    </source>
</evidence>